<dbReference type="EMBL" id="CAEZTM010000098">
    <property type="protein sequence ID" value="CAB4581170.1"/>
    <property type="molecule type" value="Genomic_DNA"/>
</dbReference>
<dbReference type="Gene3D" id="3.40.50.170">
    <property type="entry name" value="Formyl transferase, N-terminal domain"/>
    <property type="match status" value="1"/>
</dbReference>
<dbReference type="SUPFAM" id="SSF53328">
    <property type="entry name" value="Formyltransferase"/>
    <property type="match status" value="1"/>
</dbReference>
<dbReference type="AlphaFoldDB" id="A0A6J6EX24"/>
<sequence>MRVLVFAGTHLRHLHFFQKLFELDLNFSAIVMQREDSLPPAPEWATEVDRALFDRHFRERALVENKFFGHANNEGLFGSMPTLNVSPETLNSPTTVSFLREQNPDAVVVFGSDLIKGQLLDELPEFSINLHLGLSPWYRGAATLFWPFYFLEPNYSGATFHKITSSPDAGAILHQSVPPLDSGDGIHDVAAKTVTAATDEFTVLLDQFSGGKRFELTNQTAQGKLFSRYDFKPAHLRMIYERFDNDIVREFLEGKLSVRQPKLITAV</sequence>
<dbReference type="InterPro" id="IPR036477">
    <property type="entry name" value="Formyl_transf_N_sf"/>
</dbReference>
<dbReference type="Pfam" id="PF00551">
    <property type="entry name" value="Formyl_trans_N"/>
    <property type="match status" value="1"/>
</dbReference>
<feature type="domain" description="Formyl transferase N-terminal" evidence="1">
    <location>
        <begin position="85"/>
        <end position="196"/>
    </location>
</feature>
<dbReference type="InterPro" id="IPR002376">
    <property type="entry name" value="Formyl_transf_N"/>
</dbReference>
<protein>
    <submittedName>
        <fullName evidence="2">Unannotated protein</fullName>
    </submittedName>
</protein>
<reference evidence="2" key="1">
    <citation type="submission" date="2020-05" db="EMBL/GenBank/DDBJ databases">
        <authorList>
            <person name="Chiriac C."/>
            <person name="Salcher M."/>
            <person name="Ghai R."/>
            <person name="Kavagutti S V."/>
        </authorList>
    </citation>
    <scope>NUCLEOTIDE SEQUENCE</scope>
</reference>
<proteinExistence type="predicted"/>
<evidence type="ECO:0000313" key="2">
    <source>
        <dbReference type="EMBL" id="CAB4581170.1"/>
    </source>
</evidence>
<organism evidence="2">
    <name type="scientific">freshwater metagenome</name>
    <dbReference type="NCBI Taxonomy" id="449393"/>
    <lineage>
        <taxon>unclassified sequences</taxon>
        <taxon>metagenomes</taxon>
        <taxon>ecological metagenomes</taxon>
    </lineage>
</organism>
<evidence type="ECO:0000259" key="1">
    <source>
        <dbReference type="Pfam" id="PF00551"/>
    </source>
</evidence>
<name>A0A6J6EX24_9ZZZZ</name>
<gene>
    <name evidence="2" type="ORF">UFOPK1684_01420</name>
</gene>
<accession>A0A6J6EX24</accession>